<sequence>MLAIETNKLMCACKYAGILLLWGVLTISKFRLVCCFLYSNIPRFTP</sequence>
<evidence type="ECO:0000313" key="2">
    <source>
        <dbReference type="EMBL" id="EKY02963.1"/>
    </source>
</evidence>
<keyword evidence="1" id="KW-0812">Transmembrane</keyword>
<comment type="caution">
    <text evidence="2">The sequence shown here is derived from an EMBL/GenBank/DDBJ whole genome shotgun (WGS) entry which is preliminary data.</text>
</comment>
<reference evidence="2 3" key="1">
    <citation type="submission" date="2012-05" db="EMBL/GenBank/DDBJ databases">
        <authorList>
            <person name="Weinstock G."/>
            <person name="Sodergren E."/>
            <person name="Lobos E.A."/>
            <person name="Fulton L."/>
            <person name="Fulton R."/>
            <person name="Courtney L."/>
            <person name="Fronick C."/>
            <person name="O'Laughlin M."/>
            <person name="Godfrey J."/>
            <person name="Wilson R.M."/>
            <person name="Miner T."/>
            <person name="Farmer C."/>
            <person name="Delehaunty K."/>
            <person name="Cordes M."/>
            <person name="Minx P."/>
            <person name="Tomlinson C."/>
            <person name="Chen J."/>
            <person name="Wollam A."/>
            <person name="Pepin K.H."/>
            <person name="Bhonagiri V."/>
            <person name="Zhang X."/>
            <person name="Suruliraj S."/>
            <person name="Warren W."/>
            <person name="Mitreva M."/>
            <person name="Mardis E.R."/>
            <person name="Wilson R.K."/>
        </authorList>
    </citation>
    <scope>NUCLEOTIDE SEQUENCE [LARGE SCALE GENOMIC DNA]</scope>
    <source>
        <strain evidence="2 3">F0055</strain>
    </source>
</reference>
<keyword evidence="1" id="KW-1133">Transmembrane helix</keyword>
<feature type="transmembrane region" description="Helical" evidence="1">
    <location>
        <begin position="12"/>
        <end position="39"/>
    </location>
</feature>
<dbReference type="AlphaFoldDB" id="L1NHV2"/>
<name>L1NHV2_9BACT</name>
<dbReference type="PATRIC" id="fig|1127699.3.peg.505"/>
<dbReference type="Proteomes" id="UP000010433">
    <property type="component" value="Unassembled WGS sequence"/>
</dbReference>
<evidence type="ECO:0000313" key="3">
    <source>
        <dbReference type="Proteomes" id="UP000010433"/>
    </source>
</evidence>
<accession>L1NHV2</accession>
<proteinExistence type="predicted"/>
<keyword evidence="3" id="KW-1185">Reference proteome</keyword>
<dbReference type="EMBL" id="AMEP01000043">
    <property type="protein sequence ID" value="EKY02963.1"/>
    <property type="molecule type" value="Genomic_DNA"/>
</dbReference>
<organism evidence="2 3">
    <name type="scientific">Hoylesella saccharolytica F0055</name>
    <dbReference type="NCBI Taxonomy" id="1127699"/>
    <lineage>
        <taxon>Bacteria</taxon>
        <taxon>Pseudomonadati</taxon>
        <taxon>Bacteroidota</taxon>
        <taxon>Bacteroidia</taxon>
        <taxon>Bacteroidales</taxon>
        <taxon>Prevotellaceae</taxon>
        <taxon>Hoylesella</taxon>
    </lineage>
</organism>
<protein>
    <submittedName>
        <fullName evidence="2">Uncharacterized protein</fullName>
    </submittedName>
</protein>
<keyword evidence="1" id="KW-0472">Membrane</keyword>
<evidence type="ECO:0000256" key="1">
    <source>
        <dbReference type="SAM" id="Phobius"/>
    </source>
</evidence>
<dbReference type="HOGENOM" id="CLU_217266_0_0_10"/>
<gene>
    <name evidence="2" type="ORF">HMPREF9151_00552</name>
</gene>